<dbReference type="GeneID" id="56040193"/>
<reference evidence="1" key="1">
    <citation type="submission" date="2020-04" db="EMBL/GenBank/DDBJ databases">
        <title>The complete chloroplast genome of Onosma fuyunensis Y. He &amp; Q.R. Liu.</title>
        <authorList>
            <person name="He Y."/>
            <person name="Xu X."/>
            <person name="Liu Q."/>
        </authorList>
    </citation>
    <scope>NUCLEOTIDE SEQUENCE</scope>
</reference>
<gene>
    <name evidence="1" type="primary">orf131</name>
</gene>
<dbReference type="EMBL" id="MT341643">
    <property type="protein sequence ID" value="QKM77483.1"/>
    <property type="molecule type" value="Genomic_DNA"/>
</dbReference>
<dbReference type="EMBL" id="MT341643">
    <property type="protein sequence ID" value="QKM77482.1"/>
    <property type="molecule type" value="Genomic_DNA"/>
</dbReference>
<name>A0A6M9QEP3_9BORA</name>
<dbReference type="RefSeq" id="YP_009890182.1">
    <property type="nucleotide sequence ID" value="NC_049569.1"/>
</dbReference>
<dbReference type="AlphaFoldDB" id="A0A6M9QEP3"/>
<proteinExistence type="predicted"/>
<keyword evidence="1" id="KW-0934">Plastid</keyword>
<organism evidence="1">
    <name type="scientific">Onosma fuyunensis</name>
    <dbReference type="NCBI Taxonomy" id="2742969"/>
    <lineage>
        <taxon>Eukaryota</taxon>
        <taxon>Viridiplantae</taxon>
        <taxon>Streptophyta</taxon>
        <taxon>Embryophyta</taxon>
        <taxon>Tracheophyta</taxon>
        <taxon>Spermatophyta</taxon>
        <taxon>Magnoliopsida</taxon>
        <taxon>eudicotyledons</taxon>
        <taxon>Gunneridae</taxon>
        <taxon>Pentapetalae</taxon>
        <taxon>asterids</taxon>
        <taxon>lamiids</taxon>
        <taxon>Boraginales</taxon>
        <taxon>Boraginaceae</taxon>
        <taxon>Boraginoideae</taxon>
        <taxon>Lithospermeae</taxon>
        <taxon>Onosma</taxon>
    </lineage>
</organism>
<accession>A0A6M9QEP3</accession>
<keyword evidence="1" id="KW-0150">Chloroplast</keyword>
<sequence>MKIVVQIGFNCQLPLSEIGLTTDSEGTVVTSLFHFHSRVLIYVFPRPFETPKNGQIPVLRNTYKIRHYKKYNGNPTINYFIYEFHSNRNTCTTETEFVTCYPLA</sequence>
<dbReference type="RefSeq" id="YP_009890169.1">
    <property type="nucleotide sequence ID" value="NC_049569.1"/>
</dbReference>
<protein>
    <submittedName>
        <fullName evidence="1">Uncharacterized protein</fullName>
    </submittedName>
</protein>
<geneLocation type="chloroplast" evidence="1"/>
<dbReference type="GeneID" id="56040233"/>
<evidence type="ECO:0000313" key="1">
    <source>
        <dbReference type="EMBL" id="QKM77482.1"/>
    </source>
</evidence>